<keyword evidence="8" id="KW-1185">Reference proteome</keyword>
<protein>
    <submittedName>
        <fullName evidence="7">Sigma-70 family RNA polymerase sigma factor</fullName>
    </submittedName>
</protein>
<keyword evidence="3" id="KW-0731">Sigma factor</keyword>
<gene>
    <name evidence="7" type="ORF">ACFSTE_09075</name>
</gene>
<sequence length="167" mass="20166">MIYRNKEKEFSDLFDQHYTPLYNYAFKRLGEKDMSEEIVQETFIKLWQNFESVQKEKRSVQSYLIIVLKNKIIDFYRKSKAREKNTNLYFINKELSEELDNEWEINSRIHEIYNSLQAKTAEIFQLSREKGLTYKEIAEKKEISVKSVEQHVSKALTTFRKGLKEFL</sequence>
<dbReference type="InterPro" id="IPR007627">
    <property type="entry name" value="RNA_pol_sigma70_r2"/>
</dbReference>
<dbReference type="SUPFAM" id="SSF88946">
    <property type="entry name" value="Sigma2 domain of RNA polymerase sigma factors"/>
    <property type="match status" value="1"/>
</dbReference>
<evidence type="ECO:0000256" key="3">
    <source>
        <dbReference type="ARBA" id="ARBA00023082"/>
    </source>
</evidence>
<dbReference type="PANTHER" id="PTHR43133:SF46">
    <property type="entry name" value="RNA POLYMERASE SIGMA-70 FACTOR ECF SUBFAMILY"/>
    <property type="match status" value="1"/>
</dbReference>
<dbReference type="InterPro" id="IPR013249">
    <property type="entry name" value="RNA_pol_sigma70_r4_t2"/>
</dbReference>
<comment type="caution">
    <text evidence="7">The sequence shown here is derived from an EMBL/GenBank/DDBJ whole genome shotgun (WGS) entry which is preliminary data.</text>
</comment>
<dbReference type="RefSeq" id="WP_176027359.1">
    <property type="nucleotide sequence ID" value="NZ_JBHSJV010000001.1"/>
</dbReference>
<dbReference type="Gene3D" id="1.10.1740.10">
    <property type="match status" value="1"/>
</dbReference>
<evidence type="ECO:0000259" key="6">
    <source>
        <dbReference type="Pfam" id="PF08281"/>
    </source>
</evidence>
<dbReference type="Pfam" id="PF04542">
    <property type="entry name" value="Sigma70_r2"/>
    <property type="match status" value="1"/>
</dbReference>
<organism evidence="7 8">
    <name type="scientific">Aquimarina hainanensis</name>
    <dbReference type="NCBI Taxonomy" id="1578017"/>
    <lineage>
        <taxon>Bacteria</taxon>
        <taxon>Pseudomonadati</taxon>
        <taxon>Bacteroidota</taxon>
        <taxon>Flavobacteriia</taxon>
        <taxon>Flavobacteriales</taxon>
        <taxon>Flavobacteriaceae</taxon>
        <taxon>Aquimarina</taxon>
    </lineage>
</organism>
<comment type="similarity">
    <text evidence="1">Belongs to the sigma-70 factor family. ECF subfamily.</text>
</comment>
<dbReference type="InterPro" id="IPR013324">
    <property type="entry name" value="RNA_pol_sigma_r3/r4-like"/>
</dbReference>
<dbReference type="InterPro" id="IPR014284">
    <property type="entry name" value="RNA_pol_sigma-70_dom"/>
</dbReference>
<dbReference type="EMBL" id="JBHULX010000013">
    <property type="protein sequence ID" value="MFD2590981.1"/>
    <property type="molecule type" value="Genomic_DNA"/>
</dbReference>
<reference evidence="8" key="1">
    <citation type="journal article" date="2019" name="Int. J. Syst. Evol. Microbiol.">
        <title>The Global Catalogue of Microorganisms (GCM) 10K type strain sequencing project: providing services to taxonomists for standard genome sequencing and annotation.</title>
        <authorList>
            <consortium name="The Broad Institute Genomics Platform"/>
            <consortium name="The Broad Institute Genome Sequencing Center for Infectious Disease"/>
            <person name="Wu L."/>
            <person name="Ma J."/>
        </authorList>
    </citation>
    <scope>NUCLEOTIDE SEQUENCE [LARGE SCALE GENOMIC DNA]</scope>
    <source>
        <strain evidence="8">KCTC 42423</strain>
    </source>
</reference>
<dbReference type="NCBIfam" id="TIGR02937">
    <property type="entry name" value="sigma70-ECF"/>
    <property type="match status" value="1"/>
</dbReference>
<evidence type="ECO:0000259" key="5">
    <source>
        <dbReference type="Pfam" id="PF04542"/>
    </source>
</evidence>
<feature type="domain" description="RNA polymerase sigma factor 70 region 4 type 2" evidence="6">
    <location>
        <begin position="109"/>
        <end position="157"/>
    </location>
</feature>
<dbReference type="SUPFAM" id="SSF88659">
    <property type="entry name" value="Sigma3 and sigma4 domains of RNA polymerase sigma factors"/>
    <property type="match status" value="1"/>
</dbReference>
<dbReference type="Proteomes" id="UP001597459">
    <property type="component" value="Unassembled WGS sequence"/>
</dbReference>
<dbReference type="InterPro" id="IPR036388">
    <property type="entry name" value="WH-like_DNA-bd_sf"/>
</dbReference>
<feature type="domain" description="RNA polymerase sigma-70 region 2" evidence="5">
    <location>
        <begin position="13"/>
        <end position="80"/>
    </location>
</feature>
<accession>A0ABW5N726</accession>
<evidence type="ECO:0000313" key="7">
    <source>
        <dbReference type="EMBL" id="MFD2590981.1"/>
    </source>
</evidence>
<proteinExistence type="inferred from homology"/>
<name>A0ABW5N726_9FLAO</name>
<evidence type="ECO:0000256" key="1">
    <source>
        <dbReference type="ARBA" id="ARBA00010641"/>
    </source>
</evidence>
<evidence type="ECO:0000256" key="2">
    <source>
        <dbReference type="ARBA" id="ARBA00023015"/>
    </source>
</evidence>
<evidence type="ECO:0000313" key="8">
    <source>
        <dbReference type="Proteomes" id="UP001597459"/>
    </source>
</evidence>
<dbReference type="Gene3D" id="1.10.10.10">
    <property type="entry name" value="Winged helix-like DNA-binding domain superfamily/Winged helix DNA-binding domain"/>
    <property type="match status" value="1"/>
</dbReference>
<dbReference type="Pfam" id="PF08281">
    <property type="entry name" value="Sigma70_r4_2"/>
    <property type="match status" value="1"/>
</dbReference>
<dbReference type="PANTHER" id="PTHR43133">
    <property type="entry name" value="RNA POLYMERASE ECF-TYPE SIGMA FACTO"/>
    <property type="match status" value="1"/>
</dbReference>
<evidence type="ECO:0000256" key="4">
    <source>
        <dbReference type="ARBA" id="ARBA00023163"/>
    </source>
</evidence>
<keyword evidence="4" id="KW-0804">Transcription</keyword>
<dbReference type="InterPro" id="IPR013325">
    <property type="entry name" value="RNA_pol_sigma_r2"/>
</dbReference>
<dbReference type="InterPro" id="IPR039425">
    <property type="entry name" value="RNA_pol_sigma-70-like"/>
</dbReference>
<keyword evidence="2" id="KW-0805">Transcription regulation</keyword>